<dbReference type="InterPro" id="IPR000873">
    <property type="entry name" value="AMP-dep_synth/lig_dom"/>
</dbReference>
<dbReference type="InterPro" id="IPR045851">
    <property type="entry name" value="AMP-bd_C_sf"/>
</dbReference>
<proteinExistence type="predicted"/>
<evidence type="ECO:0000313" key="6">
    <source>
        <dbReference type="Proteomes" id="UP000036790"/>
    </source>
</evidence>
<dbReference type="NCBIfam" id="TIGR01733">
    <property type="entry name" value="AA-adenyl-dom"/>
    <property type="match status" value="1"/>
</dbReference>
<dbReference type="GO" id="GO:0072330">
    <property type="term" value="P:monocarboxylic acid biosynthetic process"/>
    <property type="evidence" value="ECO:0007669"/>
    <property type="project" value="UniProtKB-ARBA"/>
</dbReference>
<dbReference type="InterPro" id="IPR001242">
    <property type="entry name" value="Condensation_dom"/>
</dbReference>
<dbReference type="Gene3D" id="3.30.559.30">
    <property type="entry name" value="Nonribosomal peptide synthetase, condensation domain"/>
    <property type="match status" value="2"/>
</dbReference>
<evidence type="ECO:0000259" key="4">
    <source>
        <dbReference type="PROSITE" id="PS50075"/>
    </source>
</evidence>
<name>A0AAP0ZP08_9XANT</name>
<dbReference type="PROSITE" id="PS00455">
    <property type="entry name" value="AMP_BINDING"/>
    <property type="match status" value="1"/>
</dbReference>
<organism evidence="5 6">
    <name type="scientific">Xanthomonas oryzae</name>
    <dbReference type="NCBI Taxonomy" id="347"/>
    <lineage>
        <taxon>Bacteria</taxon>
        <taxon>Pseudomonadati</taxon>
        <taxon>Pseudomonadota</taxon>
        <taxon>Gammaproteobacteria</taxon>
        <taxon>Lysobacterales</taxon>
        <taxon>Lysobacteraceae</taxon>
        <taxon>Xanthomonas</taxon>
    </lineage>
</organism>
<dbReference type="FunFam" id="1.10.1200.10:FF:000016">
    <property type="entry name" value="Non-ribosomal peptide synthase"/>
    <property type="match status" value="2"/>
</dbReference>
<reference evidence="5 6" key="2">
    <citation type="submission" date="2015-09" db="EMBL/GenBank/DDBJ databases">
        <title>Draft genome sequence of Xanthomonas oryzae pv. USA str. X11-5A.</title>
        <authorList>
            <person name="Knight B.M."/>
            <person name="Roberts D.P."/>
            <person name="Lin D."/>
            <person name="Hari K."/>
            <person name="Fletcher J."/>
            <person name="Melcher U."/>
            <person name="Blagden T."/>
            <person name="Winegar R.A."/>
        </authorList>
    </citation>
    <scope>NUCLEOTIDE SEQUENCE [LARGE SCALE GENOMIC DNA]</scope>
    <source>
        <strain evidence="5 6">X11-5A</strain>
    </source>
</reference>
<feature type="domain" description="Carrier" evidence="4">
    <location>
        <begin position="12"/>
        <end position="87"/>
    </location>
</feature>
<comment type="caution">
    <text evidence="5">The sequence shown here is derived from an EMBL/GenBank/DDBJ whole genome shotgun (WGS) entry which is preliminary data.</text>
</comment>
<dbReference type="SUPFAM" id="SSF56801">
    <property type="entry name" value="Acetyl-CoA synthetase-like"/>
    <property type="match status" value="1"/>
</dbReference>
<dbReference type="CDD" id="cd19544">
    <property type="entry name" value="E-C_NRPS"/>
    <property type="match status" value="1"/>
</dbReference>
<dbReference type="GO" id="GO:0005737">
    <property type="term" value="C:cytoplasm"/>
    <property type="evidence" value="ECO:0007669"/>
    <property type="project" value="TreeGrafter"/>
</dbReference>
<dbReference type="Pfam" id="PF00668">
    <property type="entry name" value="Condensation"/>
    <property type="match status" value="2"/>
</dbReference>
<dbReference type="PROSITE" id="PS50075">
    <property type="entry name" value="CARRIER"/>
    <property type="match status" value="2"/>
</dbReference>
<dbReference type="RefSeq" id="WP_154582680.1">
    <property type="nucleotide sequence ID" value="NZ_LHUJ01000008.1"/>
</dbReference>
<dbReference type="GO" id="GO:0044550">
    <property type="term" value="P:secondary metabolite biosynthetic process"/>
    <property type="evidence" value="ECO:0007669"/>
    <property type="project" value="UniProtKB-ARBA"/>
</dbReference>
<dbReference type="Pfam" id="PF00550">
    <property type="entry name" value="PP-binding"/>
    <property type="match status" value="2"/>
</dbReference>
<accession>A0AAP0ZP08</accession>
<dbReference type="InterPro" id="IPR036736">
    <property type="entry name" value="ACP-like_sf"/>
</dbReference>
<dbReference type="InterPro" id="IPR025110">
    <property type="entry name" value="AMP-bd_C"/>
</dbReference>
<dbReference type="FunFam" id="3.30.300.30:FF:000010">
    <property type="entry name" value="Enterobactin synthetase component F"/>
    <property type="match status" value="1"/>
</dbReference>
<dbReference type="SMART" id="SM00823">
    <property type="entry name" value="PKS_PP"/>
    <property type="match status" value="2"/>
</dbReference>
<dbReference type="PANTHER" id="PTHR45527:SF1">
    <property type="entry name" value="FATTY ACID SYNTHASE"/>
    <property type="match status" value="1"/>
</dbReference>
<dbReference type="InterPro" id="IPR029058">
    <property type="entry name" value="AB_hydrolase_fold"/>
</dbReference>
<feature type="non-terminal residue" evidence="5">
    <location>
        <position position="1669"/>
    </location>
</feature>
<protein>
    <submittedName>
        <fullName evidence="5">Thioester reductase</fullName>
    </submittedName>
</protein>
<dbReference type="SUPFAM" id="SSF47336">
    <property type="entry name" value="ACP-like"/>
    <property type="match status" value="2"/>
</dbReference>
<dbReference type="FunFam" id="3.40.50.980:FF:000001">
    <property type="entry name" value="Non-ribosomal peptide synthetase"/>
    <property type="match status" value="1"/>
</dbReference>
<dbReference type="PROSITE" id="PS00012">
    <property type="entry name" value="PHOSPHOPANTETHEINE"/>
    <property type="match status" value="2"/>
</dbReference>
<comment type="cofactor">
    <cofactor evidence="1">
        <name>pantetheine 4'-phosphate</name>
        <dbReference type="ChEBI" id="CHEBI:47942"/>
    </cofactor>
</comment>
<dbReference type="InterPro" id="IPR009081">
    <property type="entry name" value="PP-bd_ACP"/>
</dbReference>
<dbReference type="InterPro" id="IPR020806">
    <property type="entry name" value="PKS_PP-bd"/>
</dbReference>
<dbReference type="Gene3D" id="3.30.559.10">
    <property type="entry name" value="Chloramphenicol acetyltransferase-like domain"/>
    <property type="match status" value="2"/>
</dbReference>
<dbReference type="InterPro" id="IPR006162">
    <property type="entry name" value="Ppantetheine_attach_site"/>
</dbReference>
<dbReference type="FunFam" id="2.30.38.10:FF:000001">
    <property type="entry name" value="Non-ribosomal peptide synthetase PvdI"/>
    <property type="match status" value="1"/>
</dbReference>
<reference evidence="5 6" key="1">
    <citation type="submission" date="2015-07" db="EMBL/GenBank/DDBJ databases">
        <authorList>
            <consortium name="Consortium for Microbial Forensics and Genomics (microFORGE)"/>
            <person name="Knight B.M."/>
            <person name="Roberts D.P."/>
            <person name="Lin D."/>
            <person name="Hari K."/>
            <person name="Fletcher J."/>
            <person name="Melcher U."/>
            <person name="Blagden T."/>
            <person name="Winegar R.A."/>
        </authorList>
    </citation>
    <scope>NUCLEOTIDE SEQUENCE [LARGE SCALE GENOMIC DNA]</scope>
    <source>
        <strain evidence="5 6">X11-5A</strain>
    </source>
</reference>
<dbReference type="InterPro" id="IPR023213">
    <property type="entry name" value="CAT-like_dom_sf"/>
</dbReference>
<dbReference type="Gene3D" id="3.40.50.1820">
    <property type="entry name" value="alpha/beta hydrolase"/>
    <property type="match status" value="1"/>
</dbReference>
<dbReference type="FunFam" id="3.30.559.30:FF:000001">
    <property type="entry name" value="Non-ribosomal peptide synthetase"/>
    <property type="match status" value="1"/>
</dbReference>
<dbReference type="InterPro" id="IPR010071">
    <property type="entry name" value="AA_adenyl_dom"/>
</dbReference>
<keyword evidence="3" id="KW-0597">Phosphoprotein</keyword>
<dbReference type="Proteomes" id="UP000036790">
    <property type="component" value="Unassembled WGS sequence"/>
</dbReference>
<dbReference type="Gene3D" id="1.10.1200.10">
    <property type="entry name" value="ACP-like"/>
    <property type="match status" value="1"/>
</dbReference>
<keyword evidence="2" id="KW-0596">Phosphopantetheine</keyword>
<dbReference type="Gene3D" id="2.30.38.10">
    <property type="entry name" value="Luciferase, Domain 3"/>
    <property type="match status" value="1"/>
</dbReference>
<evidence type="ECO:0000256" key="1">
    <source>
        <dbReference type="ARBA" id="ARBA00001957"/>
    </source>
</evidence>
<dbReference type="Gene3D" id="3.40.50.980">
    <property type="match status" value="2"/>
</dbReference>
<dbReference type="FunFam" id="3.30.559.10:FF:000012">
    <property type="entry name" value="Non-ribosomal peptide synthetase"/>
    <property type="match status" value="1"/>
</dbReference>
<sequence>EADALAVQTYTPPEGELETLLATLWSDLLGAERVGRHDSFFALGGHSLLGVRLISRIRSALGIELPLAALFAQPRPAELARALDSADTSILPAIVPTDRSAPLPLSFAQQRLWLLDRLDDRAALAYLIAGGVRLSGDLDRDALGKALDQLLIRHQSLRTVFSSNDDSPTQLVVAAGAGFALDCIDLRQSPDPAAEAQRHAEQETRTPFDLARGPLIRGRLLQLAAHEHRLLITMHHIVADGWSISVLLQELGALYTAFAQGKGDPLPALPIQYPDYAVWQRRWIDGPLLQRQLRFWREHLHGAPMLLELPTDRPRPAVQDYTGNSVDIALDADLTAALRSISKRHGTTVFMTLLAAWGALLARLSGQEQVVIGMPTANRTRSELEPLIGLFVNTQALRIDLRTDPSVAQLLSQVRTTALAAQQHPDVPFEQVIELLNPPRTLSHPPLFQVMFAWQNTPTVALELPDLRLESVQSPFPVSKFDLELTLQEDGARIVGSLGYATALFDATTIQRWWRCFEQLLRALTGDDAAHVSQLPWLDAPQRQQLLADFGTGAIAAVPAHALHQLFEAQARRTPDAVAVVSEQGCMHYAALDAQANRLAQRLRDVGLHAGQRVAIALPRSAGLIVAQLAALKCGAAYVPLDVAHPNERLLALIADAHVAVLIRAADSALAPAQVACLTIDDLHGSDAESATPPAIEVPATATAYVMYTSGSTGMPKGVTVSHEAVANLVLQDGPARLRSDDRVAFASNPAFDSATLEVWGSLLNGATVVVVPAPVMRDPQTLGALLTRERLSVLILVAGVLRAYAPAIAPQLGALRLLLTGGDVADPHALATVLDAGGPVTVLQTYGPTESTQFVTALALQDAPDPGQRVPIGRPLANTRLYVLDRQGQPTPIGVAGELHLAGAQLAQGYLHRPALTAERFVPDPFAAHPGERMYKTGDLARWRDDGTLDFLGRNDAQVKIRGFRIEPGEIEAALRSCDGVCEAVVVAREDTGEKRLVAYVVADQHATPAEPATLRSQLAARLPDHMLPAAYVQLDALPLTPNGKLDRAAFPAPDDQAMELHAYVAPQGELEQVLATLWSELLGVQQVGRHDDFFALGGHSLLAVKLIERLRRLGWQIDVRALFAQPTLAGLAANLQAASTIAVPPNRIGPDCDRITPDLLPLVALTQQEIETVVASVDGGATNVQDIYPLAPLQEGLLFHHLSDPLADPYLHSSVLGFPSRAVLDAFLDALDQVVARHDILRTGFVWHGLSAPVQVVWRTAVVPRHLQRVDGPDPAAHLQAQLHAPDAALCLQQAPLIHAHLAHDSATGRWLLGLQHHHLVMDHTTLELLIEEVRAHLAGRQRQLPSPLPFRDFVAHTLGAMSEQAHQAFFTAMLADVDTPTAAFGVHAPVAEPACLQELHQPLPHALAQTLRAQARQHGVSAASLFHLAYALVLARSSGSTEAVFATLLFGRMHASAGVDRVLGMFLNTLPIRLSAARGSVLDAVRHTQRCLAQLLHHEHAPLALAQRCSALDPSTPLLNALLNYRYAGGSAVLTDTQEDALQDVQQIGGQERTHYPLVVSVNDHIDEGGFSLDVQCVQDIGAERIATMLLHTLHVLAQALEQAPQSALHILDPLPDNERAQLHRFNATDADLGGSGYLHRAIEAQARRMPQAVALVQGACELSYA</sequence>
<gene>
    <name evidence="5" type="ORF">ADT25_00665</name>
</gene>
<dbReference type="InterPro" id="IPR020845">
    <property type="entry name" value="AMP-binding_CS"/>
</dbReference>
<dbReference type="Pfam" id="PF00501">
    <property type="entry name" value="AMP-binding"/>
    <property type="match status" value="1"/>
</dbReference>
<dbReference type="Pfam" id="PF13193">
    <property type="entry name" value="AMP-binding_C"/>
    <property type="match status" value="1"/>
</dbReference>
<feature type="non-terminal residue" evidence="5">
    <location>
        <position position="1"/>
    </location>
</feature>
<evidence type="ECO:0000256" key="2">
    <source>
        <dbReference type="ARBA" id="ARBA00022450"/>
    </source>
</evidence>
<dbReference type="EMBL" id="LHUJ01000008">
    <property type="protein sequence ID" value="KOR50091.1"/>
    <property type="molecule type" value="Genomic_DNA"/>
</dbReference>
<dbReference type="PANTHER" id="PTHR45527">
    <property type="entry name" value="NONRIBOSOMAL PEPTIDE SYNTHETASE"/>
    <property type="match status" value="1"/>
</dbReference>
<dbReference type="CDD" id="cd12117">
    <property type="entry name" value="A_NRPS_Srf_like"/>
    <property type="match status" value="1"/>
</dbReference>
<dbReference type="GO" id="GO:0003824">
    <property type="term" value="F:catalytic activity"/>
    <property type="evidence" value="ECO:0007669"/>
    <property type="project" value="InterPro"/>
</dbReference>
<dbReference type="GO" id="GO:0031177">
    <property type="term" value="F:phosphopantetheine binding"/>
    <property type="evidence" value="ECO:0007669"/>
    <property type="project" value="InterPro"/>
</dbReference>
<dbReference type="SUPFAM" id="SSF52777">
    <property type="entry name" value="CoA-dependent acyltransferases"/>
    <property type="match status" value="4"/>
</dbReference>
<dbReference type="FunFam" id="3.40.50.12780:FF:000012">
    <property type="entry name" value="Non-ribosomal peptide synthetase"/>
    <property type="match status" value="1"/>
</dbReference>
<dbReference type="Gene3D" id="3.30.300.30">
    <property type="match status" value="1"/>
</dbReference>
<evidence type="ECO:0000256" key="3">
    <source>
        <dbReference type="ARBA" id="ARBA00022553"/>
    </source>
</evidence>
<dbReference type="GO" id="GO:0043041">
    <property type="term" value="P:amino acid activation for nonribosomal peptide biosynthetic process"/>
    <property type="evidence" value="ECO:0007669"/>
    <property type="project" value="TreeGrafter"/>
</dbReference>
<feature type="domain" description="Carrier" evidence="4">
    <location>
        <begin position="1067"/>
        <end position="1141"/>
    </location>
</feature>
<dbReference type="CDD" id="cd19531">
    <property type="entry name" value="LCL_NRPS-like"/>
    <property type="match status" value="1"/>
</dbReference>
<evidence type="ECO:0000313" key="5">
    <source>
        <dbReference type="EMBL" id="KOR50091.1"/>
    </source>
</evidence>